<feature type="domain" description="Amino acid permease/ SLC12A" evidence="8">
    <location>
        <begin position="52"/>
        <end position="519"/>
    </location>
</feature>
<proteinExistence type="predicted"/>
<dbReference type="FunCoup" id="W3WSK1">
    <property type="interactions" value="163"/>
</dbReference>
<gene>
    <name evidence="9" type="ORF">PFICI_12166</name>
</gene>
<dbReference type="Proteomes" id="UP000030651">
    <property type="component" value="Unassembled WGS sequence"/>
</dbReference>
<evidence type="ECO:0000313" key="10">
    <source>
        <dbReference type="Proteomes" id="UP000030651"/>
    </source>
</evidence>
<dbReference type="GO" id="GO:0016020">
    <property type="term" value="C:membrane"/>
    <property type="evidence" value="ECO:0007669"/>
    <property type="project" value="UniProtKB-SubCell"/>
</dbReference>
<dbReference type="PANTHER" id="PTHR43341:SF9">
    <property type="entry name" value="DICARBOXYLIC AMINO ACID PERMEASE"/>
    <property type="match status" value="1"/>
</dbReference>
<feature type="transmembrane region" description="Helical" evidence="7">
    <location>
        <begin position="286"/>
        <end position="307"/>
    </location>
</feature>
<dbReference type="GeneID" id="19277179"/>
<feature type="transmembrane region" description="Helical" evidence="7">
    <location>
        <begin position="341"/>
        <end position="360"/>
    </location>
</feature>
<feature type="transmembrane region" description="Helical" evidence="7">
    <location>
        <begin position="454"/>
        <end position="475"/>
    </location>
</feature>
<keyword evidence="10" id="KW-1185">Reference proteome</keyword>
<dbReference type="OrthoDB" id="3900342at2759"/>
<keyword evidence="6 7" id="KW-0472">Membrane</keyword>
<keyword evidence="2" id="KW-0813">Transport</keyword>
<dbReference type="Pfam" id="PF00324">
    <property type="entry name" value="AA_permease"/>
    <property type="match status" value="1"/>
</dbReference>
<reference evidence="10" key="1">
    <citation type="journal article" date="2015" name="BMC Genomics">
        <title>Genomic and transcriptomic analysis of the endophytic fungus Pestalotiopsis fici reveals its lifestyle and high potential for synthesis of natural products.</title>
        <authorList>
            <person name="Wang X."/>
            <person name="Zhang X."/>
            <person name="Liu L."/>
            <person name="Xiang M."/>
            <person name="Wang W."/>
            <person name="Sun X."/>
            <person name="Che Y."/>
            <person name="Guo L."/>
            <person name="Liu G."/>
            <person name="Guo L."/>
            <person name="Wang C."/>
            <person name="Yin W.B."/>
            <person name="Stadler M."/>
            <person name="Zhang X."/>
            <person name="Liu X."/>
        </authorList>
    </citation>
    <scope>NUCLEOTIDE SEQUENCE [LARGE SCALE GENOMIC DNA]</scope>
    <source>
        <strain evidence="10">W106-1 / CGMCC3.15140</strain>
    </source>
</reference>
<dbReference type="InterPro" id="IPR004762">
    <property type="entry name" value="Amino_acid_permease_fungi"/>
</dbReference>
<evidence type="ECO:0000256" key="1">
    <source>
        <dbReference type="ARBA" id="ARBA00004141"/>
    </source>
</evidence>
<dbReference type="PIRSF" id="PIRSF006060">
    <property type="entry name" value="AA_transporter"/>
    <property type="match status" value="1"/>
</dbReference>
<dbReference type="OMA" id="FWSVMVN"/>
<feature type="transmembrane region" description="Helical" evidence="7">
    <location>
        <begin position="53"/>
        <end position="71"/>
    </location>
</feature>
<dbReference type="InterPro" id="IPR050524">
    <property type="entry name" value="APC_YAT"/>
</dbReference>
<organism evidence="9 10">
    <name type="scientific">Pestalotiopsis fici (strain W106-1 / CGMCC3.15140)</name>
    <dbReference type="NCBI Taxonomy" id="1229662"/>
    <lineage>
        <taxon>Eukaryota</taxon>
        <taxon>Fungi</taxon>
        <taxon>Dikarya</taxon>
        <taxon>Ascomycota</taxon>
        <taxon>Pezizomycotina</taxon>
        <taxon>Sordariomycetes</taxon>
        <taxon>Xylariomycetidae</taxon>
        <taxon>Amphisphaeriales</taxon>
        <taxon>Sporocadaceae</taxon>
        <taxon>Pestalotiopsis</taxon>
    </lineage>
</organism>
<dbReference type="eggNOG" id="KOG1286">
    <property type="taxonomic scope" value="Eukaryota"/>
</dbReference>
<comment type="subcellular location">
    <subcellularLocation>
        <location evidence="1">Membrane</location>
        <topology evidence="1">Multi-pass membrane protein</topology>
    </subcellularLocation>
</comment>
<keyword evidence="5 7" id="KW-1133">Transmembrane helix</keyword>
<dbReference type="InParanoid" id="W3WSK1"/>
<dbReference type="PROSITE" id="PS00218">
    <property type="entry name" value="AMINO_ACID_PERMEASE_1"/>
    <property type="match status" value="1"/>
</dbReference>
<dbReference type="FunFam" id="1.20.1740.10:FF:000006">
    <property type="entry name" value="General amino acid permease"/>
    <property type="match status" value="1"/>
</dbReference>
<dbReference type="InterPro" id="IPR004840">
    <property type="entry name" value="Amino_acid_permease_CS"/>
</dbReference>
<protein>
    <submittedName>
        <fullName evidence="9">Dicarboxylic amino acid permease</fullName>
    </submittedName>
</protein>
<dbReference type="RefSeq" id="XP_007838938.1">
    <property type="nucleotide sequence ID" value="XM_007840747.1"/>
</dbReference>
<evidence type="ECO:0000256" key="3">
    <source>
        <dbReference type="ARBA" id="ARBA00022692"/>
    </source>
</evidence>
<feature type="transmembrane region" description="Helical" evidence="7">
    <location>
        <begin position="164"/>
        <end position="185"/>
    </location>
</feature>
<feature type="transmembrane region" description="Helical" evidence="7">
    <location>
        <begin position="386"/>
        <end position="406"/>
    </location>
</feature>
<feature type="transmembrane region" description="Helical" evidence="7">
    <location>
        <begin position="412"/>
        <end position="433"/>
    </location>
</feature>
<evidence type="ECO:0000256" key="4">
    <source>
        <dbReference type="ARBA" id="ARBA00022970"/>
    </source>
</evidence>
<accession>W3WSK1</accession>
<evidence type="ECO:0000256" key="2">
    <source>
        <dbReference type="ARBA" id="ARBA00022448"/>
    </source>
</evidence>
<dbReference type="GO" id="GO:0015171">
    <property type="term" value="F:amino acid transmembrane transporter activity"/>
    <property type="evidence" value="ECO:0007669"/>
    <property type="project" value="TreeGrafter"/>
</dbReference>
<evidence type="ECO:0000256" key="6">
    <source>
        <dbReference type="ARBA" id="ARBA00023136"/>
    </source>
</evidence>
<dbReference type="PANTHER" id="PTHR43341">
    <property type="entry name" value="AMINO ACID PERMEASE"/>
    <property type="match status" value="1"/>
</dbReference>
<dbReference type="HOGENOM" id="CLU_007946_12_1_1"/>
<name>W3WSK1_PESFW</name>
<dbReference type="Gene3D" id="1.20.1740.10">
    <property type="entry name" value="Amino acid/polyamine transporter I"/>
    <property type="match status" value="1"/>
</dbReference>
<dbReference type="KEGG" id="pfy:PFICI_12166"/>
<dbReference type="AlphaFoldDB" id="W3WSK1"/>
<dbReference type="EMBL" id="KI912117">
    <property type="protein sequence ID" value="ETS76779.1"/>
    <property type="molecule type" value="Genomic_DNA"/>
</dbReference>
<dbReference type="InterPro" id="IPR004841">
    <property type="entry name" value="AA-permease/SLC12A_dom"/>
</dbReference>
<evidence type="ECO:0000256" key="5">
    <source>
        <dbReference type="ARBA" id="ARBA00022989"/>
    </source>
</evidence>
<feature type="transmembrane region" description="Helical" evidence="7">
    <location>
        <begin position="83"/>
        <end position="107"/>
    </location>
</feature>
<dbReference type="NCBIfam" id="TIGR00913">
    <property type="entry name" value="2A0310"/>
    <property type="match status" value="1"/>
</dbReference>
<sequence length="568" mass="62709">MQRSSSSDKVPPHYDAEKTAYHSSAGDDVTGHIRGLETSAETALHRGLKARHITMIAIGGAIGTGLIIGTGKALAQAGPGSVFISYTLVGFIVFLVMAALGEMAAWLPMSAGFTGYATRFCDPSLGFALGYCYWFKYIIVTPNQLTAFALVMQYWVDRERVNPGVWIAIILVVIIIINYFGIKFFGEFEFWLSSFKVVTICGVIILTLVLALGGGPDHDRKGFRYWQEPGAFKPYIKEGSAGKFLGFWSTMVTATFAFLGTELVGVTVGEAQNPRKTIPRAIRLTFFRILIFYVLSVLLIGMCVPYNSKELVFANSSTSNASASPFVVAIKLAGIKTLDHILNACILLFVFSACNSDLYIASRTLYGLASDGDAPAIFRRTNKDGVPLYALGFSACFCLLAFMNVSDDSKTVFTYFVNLTTIFGLLTWISILVTHISFRRARKVQGIPNSAMPYNAPLGIWGSYVALFLCILIALTKNFDVFVGDFKTKYPTFITGYLGIPIYLILIFGHKFSTKSKRVRPHECDFYTGKDIIDREEEAFLAAQAAKKLEKPTSAGAKFYRRYVSWLF</sequence>
<keyword evidence="3 7" id="KW-0812">Transmembrane</keyword>
<keyword evidence="4" id="KW-0029">Amino-acid transport</keyword>
<feature type="transmembrane region" description="Helical" evidence="7">
    <location>
        <begin position="197"/>
        <end position="215"/>
    </location>
</feature>
<feature type="transmembrane region" description="Helical" evidence="7">
    <location>
        <begin position="128"/>
        <end position="152"/>
    </location>
</feature>
<feature type="transmembrane region" description="Helical" evidence="7">
    <location>
        <begin position="245"/>
        <end position="265"/>
    </location>
</feature>
<evidence type="ECO:0000259" key="8">
    <source>
        <dbReference type="Pfam" id="PF00324"/>
    </source>
</evidence>
<feature type="transmembrane region" description="Helical" evidence="7">
    <location>
        <begin position="490"/>
        <end position="508"/>
    </location>
</feature>
<evidence type="ECO:0000313" key="9">
    <source>
        <dbReference type="EMBL" id="ETS76779.1"/>
    </source>
</evidence>
<evidence type="ECO:0000256" key="7">
    <source>
        <dbReference type="SAM" id="Phobius"/>
    </source>
</evidence>